<gene>
    <name evidence="10 13" type="primary">hisH</name>
    <name evidence="13" type="ORF">PH603_02560</name>
</gene>
<dbReference type="InterPro" id="IPR017926">
    <property type="entry name" value="GATASE"/>
</dbReference>
<dbReference type="PANTHER" id="PTHR42701">
    <property type="entry name" value="IMIDAZOLE GLYCEROL PHOSPHATE SYNTHASE SUBUNIT HISH"/>
    <property type="match status" value="1"/>
</dbReference>
<keyword evidence="14" id="KW-1185">Reference proteome</keyword>
<name>A0AAE9XT53_9PROT</name>
<evidence type="ECO:0000313" key="13">
    <source>
        <dbReference type="EMBL" id="WCL54640.1"/>
    </source>
</evidence>
<evidence type="ECO:0000256" key="5">
    <source>
        <dbReference type="ARBA" id="ARBA00022962"/>
    </source>
</evidence>
<dbReference type="HAMAP" id="MF_00278">
    <property type="entry name" value="HisH"/>
    <property type="match status" value="1"/>
</dbReference>
<comment type="pathway">
    <text evidence="1 10">Amino-acid biosynthesis; L-histidine biosynthesis; L-histidine from 5-phospho-alpha-D-ribose 1-diphosphate: step 5/9.</text>
</comment>
<keyword evidence="3 10" id="KW-0028">Amino-acid biosynthesis</keyword>
<dbReference type="GO" id="GO:0000107">
    <property type="term" value="F:imidazoleglycerol-phosphate synthase activity"/>
    <property type="evidence" value="ECO:0007669"/>
    <property type="project" value="UniProtKB-UniRule"/>
</dbReference>
<comment type="catalytic activity">
    <reaction evidence="8 10">
        <text>5-[(5-phospho-1-deoxy-D-ribulos-1-ylimino)methylamino]-1-(5-phospho-beta-D-ribosyl)imidazole-4-carboxamide + L-glutamine = D-erythro-1-(imidazol-4-yl)glycerol 3-phosphate + 5-amino-1-(5-phospho-beta-D-ribosyl)imidazole-4-carboxamide + L-glutamate + H(+)</text>
        <dbReference type="Rhea" id="RHEA:24793"/>
        <dbReference type="ChEBI" id="CHEBI:15378"/>
        <dbReference type="ChEBI" id="CHEBI:29985"/>
        <dbReference type="ChEBI" id="CHEBI:58278"/>
        <dbReference type="ChEBI" id="CHEBI:58359"/>
        <dbReference type="ChEBI" id="CHEBI:58475"/>
        <dbReference type="ChEBI" id="CHEBI:58525"/>
        <dbReference type="EC" id="4.3.2.10"/>
    </reaction>
</comment>
<dbReference type="InterPro" id="IPR029062">
    <property type="entry name" value="Class_I_gatase-like"/>
</dbReference>
<dbReference type="GO" id="GO:0004359">
    <property type="term" value="F:glutaminase activity"/>
    <property type="evidence" value="ECO:0007669"/>
    <property type="project" value="UniProtKB-EC"/>
</dbReference>
<dbReference type="Proteomes" id="UP001217500">
    <property type="component" value="Chromosome"/>
</dbReference>
<dbReference type="SUPFAM" id="SSF52317">
    <property type="entry name" value="Class I glutamine amidotransferase-like"/>
    <property type="match status" value="1"/>
</dbReference>
<protein>
    <recommendedName>
        <fullName evidence="10">Imidazole glycerol phosphate synthase subunit HisH</fullName>
        <ecNumber evidence="10">4.3.2.10</ecNumber>
    </recommendedName>
    <alternativeName>
        <fullName evidence="10">IGP synthase glutaminase subunit</fullName>
        <ecNumber evidence="10">3.5.1.2</ecNumber>
    </alternativeName>
    <alternativeName>
        <fullName evidence="10">IGP synthase subunit HisH</fullName>
    </alternativeName>
    <alternativeName>
        <fullName evidence="10">ImGP synthase subunit HisH</fullName>
        <shortName evidence="10">IGPS subunit HisH</shortName>
    </alternativeName>
</protein>
<dbReference type="InterPro" id="IPR010139">
    <property type="entry name" value="Imidazole-glycPsynth_HisH"/>
</dbReference>
<reference evidence="13" key="1">
    <citation type="submission" date="2023-01" db="EMBL/GenBank/DDBJ databases">
        <title>The genome sequence of Kordiimonadaceae bacterium 6D33.</title>
        <authorList>
            <person name="Liu Y."/>
        </authorList>
    </citation>
    <scope>NUCLEOTIDE SEQUENCE</scope>
    <source>
        <strain evidence="13">6D33</strain>
    </source>
</reference>
<evidence type="ECO:0000256" key="4">
    <source>
        <dbReference type="ARBA" id="ARBA00022801"/>
    </source>
</evidence>
<comment type="subcellular location">
    <subcellularLocation>
        <location evidence="10">Cytoplasm</location>
    </subcellularLocation>
</comment>
<keyword evidence="5 10" id="KW-0315">Glutamine amidotransferase</keyword>
<evidence type="ECO:0000256" key="3">
    <source>
        <dbReference type="ARBA" id="ARBA00022605"/>
    </source>
</evidence>
<dbReference type="EC" id="4.3.2.10" evidence="10"/>
<dbReference type="CDD" id="cd01748">
    <property type="entry name" value="GATase1_IGP_Synthase"/>
    <property type="match status" value="1"/>
</dbReference>
<keyword evidence="6 10" id="KW-0368">Histidine biosynthesis</keyword>
<dbReference type="AlphaFoldDB" id="A0AAE9XT53"/>
<evidence type="ECO:0000256" key="11">
    <source>
        <dbReference type="PIRSR" id="PIRSR000495-1"/>
    </source>
</evidence>
<evidence type="ECO:0000256" key="1">
    <source>
        <dbReference type="ARBA" id="ARBA00005091"/>
    </source>
</evidence>
<organism evidence="13 14">
    <name type="scientific">Gimibacter soli</name>
    <dbReference type="NCBI Taxonomy" id="3024400"/>
    <lineage>
        <taxon>Bacteria</taxon>
        <taxon>Pseudomonadati</taxon>
        <taxon>Pseudomonadota</taxon>
        <taxon>Alphaproteobacteria</taxon>
        <taxon>Kordiimonadales</taxon>
        <taxon>Temperatibacteraceae</taxon>
        <taxon>Gimibacter</taxon>
    </lineage>
</organism>
<evidence type="ECO:0000256" key="9">
    <source>
        <dbReference type="ARBA" id="ARBA00049534"/>
    </source>
</evidence>
<dbReference type="GO" id="GO:0000105">
    <property type="term" value="P:L-histidine biosynthetic process"/>
    <property type="evidence" value="ECO:0007669"/>
    <property type="project" value="UniProtKB-UniRule"/>
</dbReference>
<evidence type="ECO:0000256" key="7">
    <source>
        <dbReference type="ARBA" id="ARBA00023239"/>
    </source>
</evidence>
<dbReference type="GO" id="GO:0016829">
    <property type="term" value="F:lyase activity"/>
    <property type="evidence" value="ECO:0007669"/>
    <property type="project" value="UniProtKB-KW"/>
</dbReference>
<feature type="active site" description="Nucleophile" evidence="10 11">
    <location>
        <position position="90"/>
    </location>
</feature>
<dbReference type="PIRSF" id="PIRSF000495">
    <property type="entry name" value="Amidotransf_hisH"/>
    <property type="match status" value="1"/>
</dbReference>
<dbReference type="GO" id="GO:0005737">
    <property type="term" value="C:cytoplasm"/>
    <property type="evidence" value="ECO:0007669"/>
    <property type="project" value="UniProtKB-SubCell"/>
</dbReference>
<dbReference type="RefSeq" id="WP_289504359.1">
    <property type="nucleotide sequence ID" value="NZ_CP116805.1"/>
</dbReference>
<keyword evidence="4 10" id="KW-0378">Hydrolase</keyword>
<accession>A0AAE9XT53</accession>
<dbReference type="KEGG" id="gso:PH603_02560"/>
<evidence type="ECO:0000256" key="8">
    <source>
        <dbReference type="ARBA" id="ARBA00047838"/>
    </source>
</evidence>
<sequence>MTERLVLIDYGSGNLRSAEKALVRAANEAGLDIEVAVSADAEAVRKADRVVLPGVGAFGDCRRGLDAVAGLKDALDETVQGRGKPFLGICVGMQLTAREGHEHGVHPGLGWLDATVGPLTPADKSLKIPHMGWNELALTGAGEGHPVARVITPGDHAYFVHSYHMTVADERALLATCDYGGPVTAIVGQDNFIGTQFHPEKSQAVGLKFLTAFLEWRP</sequence>
<proteinExistence type="inferred from homology"/>
<evidence type="ECO:0000313" key="14">
    <source>
        <dbReference type="Proteomes" id="UP001217500"/>
    </source>
</evidence>
<dbReference type="Pfam" id="PF00117">
    <property type="entry name" value="GATase"/>
    <property type="match status" value="1"/>
</dbReference>
<feature type="active site" evidence="10 11">
    <location>
        <position position="200"/>
    </location>
</feature>
<comment type="function">
    <text evidence="10">IGPS catalyzes the conversion of PRFAR and glutamine to IGP, AICAR and glutamate. The HisH subunit catalyzes the hydrolysis of glutamine to glutamate and ammonia as part of the synthesis of IGP and AICAR. The resulting ammonia molecule is channeled to the active site of HisF.</text>
</comment>
<dbReference type="PROSITE" id="PS51273">
    <property type="entry name" value="GATASE_TYPE_1"/>
    <property type="match status" value="1"/>
</dbReference>
<dbReference type="NCBIfam" id="TIGR01855">
    <property type="entry name" value="IMP_synth_hisH"/>
    <property type="match status" value="1"/>
</dbReference>
<evidence type="ECO:0000256" key="6">
    <source>
        <dbReference type="ARBA" id="ARBA00023102"/>
    </source>
</evidence>
<feature type="domain" description="Glutamine amidotransferase" evidence="12">
    <location>
        <begin position="16"/>
        <end position="204"/>
    </location>
</feature>
<keyword evidence="7 10" id="KW-0456">Lyase</keyword>
<dbReference type="EC" id="3.5.1.2" evidence="10"/>
<dbReference type="Gene3D" id="3.40.50.880">
    <property type="match status" value="1"/>
</dbReference>
<dbReference type="PANTHER" id="PTHR42701:SF1">
    <property type="entry name" value="IMIDAZOLE GLYCEROL PHOSPHATE SYNTHASE SUBUNIT HISH"/>
    <property type="match status" value="1"/>
</dbReference>
<feature type="active site" evidence="10 11">
    <location>
        <position position="198"/>
    </location>
</feature>
<evidence type="ECO:0000256" key="2">
    <source>
        <dbReference type="ARBA" id="ARBA00011152"/>
    </source>
</evidence>
<comment type="catalytic activity">
    <reaction evidence="9 10">
        <text>L-glutamine + H2O = L-glutamate + NH4(+)</text>
        <dbReference type="Rhea" id="RHEA:15889"/>
        <dbReference type="ChEBI" id="CHEBI:15377"/>
        <dbReference type="ChEBI" id="CHEBI:28938"/>
        <dbReference type="ChEBI" id="CHEBI:29985"/>
        <dbReference type="ChEBI" id="CHEBI:58359"/>
        <dbReference type="EC" id="3.5.1.2"/>
    </reaction>
</comment>
<keyword evidence="10" id="KW-0963">Cytoplasm</keyword>
<dbReference type="EMBL" id="CP116805">
    <property type="protein sequence ID" value="WCL54640.1"/>
    <property type="molecule type" value="Genomic_DNA"/>
</dbReference>
<comment type="subunit">
    <text evidence="2 10">Heterodimer of HisH and HisF.</text>
</comment>
<evidence type="ECO:0000256" key="10">
    <source>
        <dbReference type="HAMAP-Rule" id="MF_00278"/>
    </source>
</evidence>
<evidence type="ECO:0000259" key="12">
    <source>
        <dbReference type="Pfam" id="PF00117"/>
    </source>
</evidence>